<keyword evidence="7 9" id="KW-0862">Zinc</keyword>
<comment type="cofactor">
    <cofactor evidence="1">
        <name>Zn(2+)</name>
        <dbReference type="ChEBI" id="CHEBI:29105"/>
    </cofactor>
</comment>
<protein>
    <submittedName>
        <fullName evidence="10">M18 family aminopeptidase</fullName>
    </submittedName>
</protein>
<dbReference type="SUPFAM" id="SSF53187">
    <property type="entry name" value="Zn-dependent exopeptidases"/>
    <property type="match status" value="1"/>
</dbReference>
<dbReference type="EMBL" id="GDID01004406">
    <property type="protein sequence ID" value="JAP92200.1"/>
    <property type="molecule type" value="Transcribed_RNA"/>
</dbReference>
<keyword evidence="8 9" id="KW-0482">Metalloprotease</keyword>
<evidence type="ECO:0000256" key="7">
    <source>
        <dbReference type="ARBA" id="ARBA00022833"/>
    </source>
</evidence>
<comment type="similarity">
    <text evidence="2 9">Belongs to the peptidase M18 family.</text>
</comment>
<dbReference type="AlphaFoldDB" id="A0A146K5N1"/>
<evidence type="ECO:0000313" key="10">
    <source>
        <dbReference type="EMBL" id="JAP92200.1"/>
    </source>
</evidence>
<gene>
    <name evidence="10" type="ORF">TPC1_15939</name>
</gene>
<dbReference type="SUPFAM" id="SSF101821">
    <property type="entry name" value="Aminopeptidase/glucanase lid domain"/>
    <property type="match status" value="1"/>
</dbReference>
<dbReference type="GO" id="GO:0008237">
    <property type="term" value="F:metallopeptidase activity"/>
    <property type="evidence" value="ECO:0007669"/>
    <property type="project" value="UniProtKB-KW"/>
</dbReference>
<dbReference type="Gene3D" id="2.30.250.10">
    <property type="entry name" value="Aminopeptidase i, Domain 2"/>
    <property type="match status" value="1"/>
</dbReference>
<evidence type="ECO:0000256" key="1">
    <source>
        <dbReference type="ARBA" id="ARBA00001947"/>
    </source>
</evidence>
<proteinExistence type="inferred from homology"/>
<dbReference type="PANTHER" id="PTHR28570">
    <property type="entry name" value="ASPARTYL AMINOPEPTIDASE"/>
    <property type="match status" value="1"/>
</dbReference>
<dbReference type="InterPro" id="IPR023358">
    <property type="entry name" value="Peptidase_M18_dom2"/>
</dbReference>
<keyword evidence="5 9" id="KW-0479">Metal-binding</keyword>
<sequence>VELLNLKKNLKRNFSHCYSLQTVIIPKVQQIACSFKQCYDLKYVEADTLTEIQDSFTEAFQQFELFAPNLTIEESELHKMKAVLVHHKIPQTQKIDLNDQILQNQKLQPQLYQLKSENQGLTMTKNQLDKASEQEKIEIVKQSDEYIEFLTNNHVDRERVNWAINILKQHDFKLIQLGGEEDLKQGDKFYYINKGKNMTCGIIGEKPEFTILQAHADYPHIDLKPNFVVDQTDCVMFKTHYYGGIKKYQYATTPMMIKIIHAKNNETVIHTIGDKRDDPVFTIPDLLIHLSGIIQADRKMKEVVKATEMNVLAGTTKGEFAKFSEKFYQLMEQRTGLAKNDLQFCEIQLYPAFGARYVGMDKSMIGGSGQDDGICCFTAIKALLQTQNSTYTSIVSLTSYEETGSNGCVGAQSQQLLFQLRDVLYRQNIAERQHQRILSDSFGVAADVSGLMDANFMGAHDKQNSALLNMGTNINRYTGSGGKSGAYEADTETMFMLKNTIDQRFYQIATLGEVDIGGGGTTCKYISQMLNCRCIDMGTALLNMHSPFEVCGTYDLWATTKAYEALMMRKM</sequence>
<dbReference type="PRINTS" id="PR00932">
    <property type="entry name" value="AMINO1PTASE"/>
</dbReference>
<dbReference type="GO" id="GO:0006508">
    <property type="term" value="P:proteolysis"/>
    <property type="evidence" value="ECO:0007669"/>
    <property type="project" value="UniProtKB-KW"/>
</dbReference>
<accession>A0A146K5N1</accession>
<keyword evidence="3 9" id="KW-0031">Aminopeptidase</keyword>
<evidence type="ECO:0000256" key="6">
    <source>
        <dbReference type="ARBA" id="ARBA00022801"/>
    </source>
</evidence>
<evidence type="ECO:0000256" key="9">
    <source>
        <dbReference type="RuleBase" id="RU004386"/>
    </source>
</evidence>
<evidence type="ECO:0000256" key="8">
    <source>
        <dbReference type="ARBA" id="ARBA00023049"/>
    </source>
</evidence>
<keyword evidence="4 9" id="KW-0645">Protease</keyword>
<dbReference type="PANTHER" id="PTHR28570:SF2">
    <property type="entry name" value="M18 FAMILY AMINOPEPTIDASE 1-RELATED"/>
    <property type="match status" value="1"/>
</dbReference>
<dbReference type="GO" id="GO:0005737">
    <property type="term" value="C:cytoplasm"/>
    <property type="evidence" value="ECO:0007669"/>
    <property type="project" value="UniProtKB-ARBA"/>
</dbReference>
<dbReference type="GO" id="GO:0008270">
    <property type="term" value="F:zinc ion binding"/>
    <property type="evidence" value="ECO:0007669"/>
    <property type="project" value="InterPro"/>
</dbReference>
<feature type="non-terminal residue" evidence="10">
    <location>
        <position position="1"/>
    </location>
</feature>
<organism evidence="10">
    <name type="scientific">Trepomonas sp. PC1</name>
    <dbReference type="NCBI Taxonomy" id="1076344"/>
    <lineage>
        <taxon>Eukaryota</taxon>
        <taxon>Metamonada</taxon>
        <taxon>Diplomonadida</taxon>
        <taxon>Hexamitidae</taxon>
        <taxon>Hexamitinae</taxon>
        <taxon>Trepomonas</taxon>
    </lineage>
</organism>
<dbReference type="Gene3D" id="3.40.630.10">
    <property type="entry name" value="Zn peptidases"/>
    <property type="match status" value="1"/>
</dbReference>
<keyword evidence="6 9" id="KW-0378">Hydrolase</keyword>
<dbReference type="GO" id="GO:0004177">
    <property type="term" value="F:aminopeptidase activity"/>
    <property type="evidence" value="ECO:0007669"/>
    <property type="project" value="UniProtKB-KW"/>
</dbReference>
<evidence type="ECO:0000256" key="5">
    <source>
        <dbReference type="ARBA" id="ARBA00022723"/>
    </source>
</evidence>
<name>A0A146K5N1_9EUKA</name>
<evidence type="ECO:0000256" key="2">
    <source>
        <dbReference type="ARBA" id="ARBA00008290"/>
    </source>
</evidence>
<reference evidence="10" key="1">
    <citation type="submission" date="2015-07" db="EMBL/GenBank/DDBJ databases">
        <title>Adaptation to a free-living lifestyle via gene acquisitions in the diplomonad Trepomonas sp. PC1.</title>
        <authorList>
            <person name="Xu F."/>
            <person name="Jerlstrom-Hultqvist J."/>
            <person name="Kolisko M."/>
            <person name="Simpson A.G.B."/>
            <person name="Roger A.J."/>
            <person name="Svard S.G."/>
            <person name="Andersson J.O."/>
        </authorList>
    </citation>
    <scope>NUCLEOTIDE SEQUENCE</scope>
    <source>
        <strain evidence="10">PC1</strain>
    </source>
</reference>
<evidence type="ECO:0000256" key="3">
    <source>
        <dbReference type="ARBA" id="ARBA00022438"/>
    </source>
</evidence>
<evidence type="ECO:0000256" key="4">
    <source>
        <dbReference type="ARBA" id="ARBA00022670"/>
    </source>
</evidence>
<dbReference type="InterPro" id="IPR001948">
    <property type="entry name" value="Peptidase_M18"/>
</dbReference>
<dbReference type="Pfam" id="PF02127">
    <property type="entry name" value="Peptidase_M18"/>
    <property type="match status" value="1"/>
</dbReference>